<dbReference type="SMART" id="SM00530">
    <property type="entry name" value="HTH_XRE"/>
    <property type="match status" value="1"/>
</dbReference>
<evidence type="ECO:0000259" key="7">
    <source>
        <dbReference type="PROSITE" id="PS50943"/>
    </source>
</evidence>
<dbReference type="EMBL" id="JBHUOV010000001">
    <property type="protein sequence ID" value="MFD2823190.1"/>
    <property type="molecule type" value="Genomic_DNA"/>
</dbReference>
<dbReference type="Gene3D" id="1.10.260.40">
    <property type="entry name" value="lambda repressor-like DNA-binding domains"/>
    <property type="match status" value="1"/>
</dbReference>
<gene>
    <name evidence="8" type="ORF">ACFS5M_05880</name>
</gene>
<dbReference type="PANTHER" id="PTHR46558:SF4">
    <property type="entry name" value="DNA-BIDING PHAGE PROTEIN"/>
    <property type="match status" value="1"/>
</dbReference>
<dbReference type="InterPro" id="IPR019109">
    <property type="entry name" value="MamF_MmsF"/>
</dbReference>
<comment type="caution">
    <text evidence="8">The sequence shown here is derived from an EMBL/GenBank/DDBJ whole genome shotgun (WGS) entry which is preliminary data.</text>
</comment>
<evidence type="ECO:0000256" key="2">
    <source>
        <dbReference type="ARBA" id="ARBA00022692"/>
    </source>
</evidence>
<dbReference type="Pfam" id="PF09685">
    <property type="entry name" value="MamF_MmsF"/>
    <property type="match status" value="1"/>
</dbReference>
<feature type="transmembrane region" description="Helical" evidence="6">
    <location>
        <begin position="146"/>
        <end position="163"/>
    </location>
</feature>
<dbReference type="InterPro" id="IPR010982">
    <property type="entry name" value="Lambda_DNA-bd_dom_sf"/>
</dbReference>
<keyword evidence="3 6" id="KW-1133">Transmembrane helix</keyword>
<evidence type="ECO:0000313" key="9">
    <source>
        <dbReference type="Proteomes" id="UP001597533"/>
    </source>
</evidence>
<evidence type="ECO:0000256" key="3">
    <source>
        <dbReference type="ARBA" id="ARBA00022989"/>
    </source>
</evidence>
<keyword evidence="9" id="KW-1185">Reference proteome</keyword>
<evidence type="ECO:0000313" key="8">
    <source>
        <dbReference type="EMBL" id="MFD2823190.1"/>
    </source>
</evidence>
<feature type="transmembrane region" description="Helical" evidence="6">
    <location>
        <begin position="121"/>
        <end position="140"/>
    </location>
</feature>
<dbReference type="InterPro" id="IPR001387">
    <property type="entry name" value="Cro/C1-type_HTH"/>
</dbReference>
<feature type="transmembrane region" description="Helical" evidence="6">
    <location>
        <begin position="79"/>
        <end position="100"/>
    </location>
</feature>
<evidence type="ECO:0000256" key="5">
    <source>
        <dbReference type="ARBA" id="ARBA00023136"/>
    </source>
</evidence>
<keyword evidence="4" id="KW-0238">DNA-binding</keyword>
<reference evidence="9" key="1">
    <citation type="journal article" date="2019" name="Int. J. Syst. Evol. Microbiol.">
        <title>The Global Catalogue of Microorganisms (GCM) 10K type strain sequencing project: providing services to taxonomists for standard genome sequencing and annotation.</title>
        <authorList>
            <consortium name="The Broad Institute Genomics Platform"/>
            <consortium name="The Broad Institute Genome Sequencing Center for Infectious Disease"/>
            <person name="Wu L."/>
            <person name="Ma J."/>
        </authorList>
    </citation>
    <scope>NUCLEOTIDE SEQUENCE [LARGE SCALE GENOMIC DNA]</scope>
    <source>
        <strain evidence="9">KCTC 32141</strain>
    </source>
</reference>
<comment type="subcellular location">
    <subcellularLocation>
        <location evidence="1">Membrane</location>
        <topology evidence="1">Multi-pass membrane protein</topology>
    </subcellularLocation>
</comment>
<dbReference type="CDD" id="cd00093">
    <property type="entry name" value="HTH_XRE"/>
    <property type="match status" value="1"/>
</dbReference>
<feature type="domain" description="HTH cro/C1-type" evidence="7">
    <location>
        <begin position="10"/>
        <end position="64"/>
    </location>
</feature>
<keyword evidence="2 6" id="KW-0812">Transmembrane</keyword>
<dbReference type="Proteomes" id="UP001597533">
    <property type="component" value="Unassembled WGS sequence"/>
</dbReference>
<organism evidence="8 9">
    <name type="scientific">Lacinutrix iliipiscaria</name>
    <dbReference type="NCBI Taxonomy" id="1230532"/>
    <lineage>
        <taxon>Bacteria</taxon>
        <taxon>Pseudomonadati</taxon>
        <taxon>Bacteroidota</taxon>
        <taxon>Flavobacteriia</taxon>
        <taxon>Flavobacteriales</taxon>
        <taxon>Flavobacteriaceae</taxon>
        <taxon>Lacinutrix</taxon>
    </lineage>
</organism>
<evidence type="ECO:0000256" key="1">
    <source>
        <dbReference type="ARBA" id="ARBA00004141"/>
    </source>
</evidence>
<proteinExistence type="predicted"/>
<dbReference type="SUPFAM" id="SSF47413">
    <property type="entry name" value="lambda repressor-like DNA-binding domains"/>
    <property type="match status" value="1"/>
</dbReference>
<dbReference type="RefSeq" id="WP_183486745.1">
    <property type="nucleotide sequence ID" value="NZ_JBHUOV010000001.1"/>
</dbReference>
<keyword evidence="5 6" id="KW-0472">Membrane</keyword>
<dbReference type="Pfam" id="PF01381">
    <property type="entry name" value="HTH_3"/>
    <property type="match status" value="1"/>
</dbReference>
<evidence type="ECO:0000256" key="4">
    <source>
        <dbReference type="ARBA" id="ARBA00023125"/>
    </source>
</evidence>
<protein>
    <submittedName>
        <fullName evidence="8">DUF4870 domain-containing protein</fullName>
    </submittedName>
</protein>
<evidence type="ECO:0000256" key="6">
    <source>
        <dbReference type="SAM" id="Phobius"/>
    </source>
</evidence>
<dbReference type="PANTHER" id="PTHR46558">
    <property type="entry name" value="TRACRIPTIONAL REGULATORY PROTEIN-RELATED-RELATED"/>
    <property type="match status" value="1"/>
</dbReference>
<name>A0ABW5WMV6_9FLAO</name>
<sequence>MKKQSLKDNLVYQRKLKGLTQDELAEKTTVGVRTIQRIEKGEVQPHLQTIKLLAVGLDIEVDDLIVLNNPKEETIQRKWMLLLHASPFFGLIIPFANVLFPLFTWMGKAEDNKIYDTHGRAVVNFHCTINLMLIISLLLFFPFPGYNFIITGLVFLFGIVFSLKNVMSALGSGTCNYPLSIPFLKPKINK</sequence>
<dbReference type="PROSITE" id="PS50943">
    <property type="entry name" value="HTH_CROC1"/>
    <property type="match status" value="1"/>
</dbReference>
<accession>A0ABW5WMV6</accession>